<keyword evidence="1" id="KW-0812">Transmembrane</keyword>
<evidence type="ECO:0000256" key="1">
    <source>
        <dbReference type="SAM" id="Phobius"/>
    </source>
</evidence>
<dbReference type="EMBL" id="NJHN03000083">
    <property type="protein sequence ID" value="KAH9417017.1"/>
    <property type="molecule type" value="Genomic_DNA"/>
</dbReference>
<reference evidence="2 3" key="2">
    <citation type="journal article" date="2022" name="Mol. Biol. Evol.">
        <title>Comparative Genomics Reveals Insights into the Divergent Evolution of Astigmatic Mites and Household Pest Adaptations.</title>
        <authorList>
            <person name="Xiong Q."/>
            <person name="Wan A.T."/>
            <person name="Liu X."/>
            <person name="Fung C.S."/>
            <person name="Xiao X."/>
            <person name="Malainual N."/>
            <person name="Hou J."/>
            <person name="Wang L."/>
            <person name="Wang M."/>
            <person name="Yang K.Y."/>
            <person name="Cui Y."/>
            <person name="Leung E.L."/>
            <person name="Nong W."/>
            <person name="Shin S.K."/>
            <person name="Au S.W."/>
            <person name="Jeong K.Y."/>
            <person name="Chew F.T."/>
            <person name="Hui J.H."/>
            <person name="Leung T.F."/>
            <person name="Tungtrongchitr A."/>
            <person name="Zhong N."/>
            <person name="Liu Z."/>
            <person name="Tsui S.K."/>
        </authorList>
    </citation>
    <scope>NUCLEOTIDE SEQUENCE [LARGE SCALE GENOMIC DNA]</scope>
    <source>
        <strain evidence="2">Derp</strain>
    </source>
</reference>
<keyword evidence="1" id="KW-1133">Transmembrane helix</keyword>
<accession>A0ABQ8J3D3</accession>
<evidence type="ECO:0000313" key="2">
    <source>
        <dbReference type="EMBL" id="KAH9417017.1"/>
    </source>
</evidence>
<name>A0ABQ8J3D3_DERPT</name>
<organism evidence="2 3">
    <name type="scientific">Dermatophagoides pteronyssinus</name>
    <name type="common">European house dust mite</name>
    <dbReference type="NCBI Taxonomy" id="6956"/>
    <lineage>
        <taxon>Eukaryota</taxon>
        <taxon>Metazoa</taxon>
        <taxon>Ecdysozoa</taxon>
        <taxon>Arthropoda</taxon>
        <taxon>Chelicerata</taxon>
        <taxon>Arachnida</taxon>
        <taxon>Acari</taxon>
        <taxon>Acariformes</taxon>
        <taxon>Sarcoptiformes</taxon>
        <taxon>Astigmata</taxon>
        <taxon>Psoroptidia</taxon>
        <taxon>Analgoidea</taxon>
        <taxon>Pyroglyphidae</taxon>
        <taxon>Dermatophagoidinae</taxon>
        <taxon>Dermatophagoides</taxon>
    </lineage>
</organism>
<proteinExistence type="predicted"/>
<protein>
    <submittedName>
        <fullName evidence="2">Uncharacterized protein</fullName>
    </submittedName>
</protein>
<reference evidence="2 3" key="1">
    <citation type="journal article" date="2018" name="J. Allergy Clin. Immunol.">
        <title>High-quality assembly of Dermatophagoides pteronyssinus genome and transcriptome reveals a wide range of novel allergens.</title>
        <authorList>
            <person name="Liu X.Y."/>
            <person name="Yang K.Y."/>
            <person name="Wang M.Q."/>
            <person name="Kwok J.S."/>
            <person name="Zeng X."/>
            <person name="Yang Z."/>
            <person name="Xiao X.J."/>
            <person name="Lau C.P."/>
            <person name="Li Y."/>
            <person name="Huang Z.M."/>
            <person name="Ba J.G."/>
            <person name="Yim A.K."/>
            <person name="Ouyang C.Y."/>
            <person name="Ngai S.M."/>
            <person name="Chan T.F."/>
            <person name="Leung E.L."/>
            <person name="Liu L."/>
            <person name="Liu Z.G."/>
            <person name="Tsui S.K."/>
        </authorList>
    </citation>
    <scope>NUCLEOTIDE SEQUENCE [LARGE SCALE GENOMIC DNA]</scope>
    <source>
        <strain evidence="2">Derp</strain>
    </source>
</reference>
<feature type="transmembrane region" description="Helical" evidence="1">
    <location>
        <begin position="23"/>
        <end position="49"/>
    </location>
</feature>
<dbReference type="Proteomes" id="UP000887458">
    <property type="component" value="Unassembled WGS sequence"/>
</dbReference>
<comment type="caution">
    <text evidence="2">The sequence shown here is derived from an EMBL/GenBank/DDBJ whole genome shotgun (WGS) entry which is preliminary data.</text>
</comment>
<sequence length="147" mass="15656">MTGVVDIEVLFDAYDDKLAGVTIGVNICTACGCCLILLLLVAITFAGIVKAFDTEAVTVAIILVAVVELPNVEIFGVTNVPGVVVAELVANTILGPIRLDICPLLVNIFVLPAGTNRLIDDRWYRDDPTIPTLPVLTSISIFNNNFA</sequence>
<gene>
    <name evidence="2" type="ORF">DERP_011746</name>
</gene>
<keyword evidence="3" id="KW-1185">Reference proteome</keyword>
<evidence type="ECO:0000313" key="3">
    <source>
        <dbReference type="Proteomes" id="UP000887458"/>
    </source>
</evidence>
<keyword evidence="1" id="KW-0472">Membrane</keyword>